<name>A0A6G3MK25_HENSL</name>
<dbReference type="InterPro" id="IPR040141">
    <property type="entry name" value="ZPR1"/>
</dbReference>
<reference evidence="2" key="1">
    <citation type="submission" date="2018-11" db="EMBL/GenBank/DDBJ databases">
        <title>Henneguya salminicola genome and transcriptome.</title>
        <authorList>
            <person name="Yahalomi D."/>
            <person name="Atkinson S.D."/>
            <person name="Neuhof M."/>
            <person name="Chang E.S."/>
            <person name="Philippe H."/>
            <person name="Cartwright P."/>
            <person name="Bartholomew J.L."/>
            <person name="Huchon D."/>
        </authorList>
    </citation>
    <scope>NUCLEOTIDE SEQUENCE</scope>
    <source>
        <strain evidence="2">Hz1</strain>
        <tissue evidence="2">Whole</tissue>
    </source>
</reference>
<dbReference type="Gene3D" id="2.60.120.1040">
    <property type="entry name" value="ZPR1, A/B domain"/>
    <property type="match status" value="1"/>
</dbReference>
<proteinExistence type="predicted"/>
<feature type="domain" description="ZPR1 jelly-roll" evidence="1">
    <location>
        <begin position="1"/>
        <end position="49"/>
    </location>
</feature>
<dbReference type="PANTHER" id="PTHR10876:SF0">
    <property type="entry name" value="ZINC FINGER PROTEIN ZPR1"/>
    <property type="match status" value="1"/>
</dbReference>
<organism evidence="2">
    <name type="scientific">Henneguya salminicola</name>
    <name type="common">Myxosporean</name>
    <dbReference type="NCBI Taxonomy" id="69463"/>
    <lineage>
        <taxon>Eukaryota</taxon>
        <taxon>Metazoa</taxon>
        <taxon>Cnidaria</taxon>
        <taxon>Myxozoa</taxon>
        <taxon>Myxosporea</taxon>
        <taxon>Bivalvulida</taxon>
        <taxon>Platysporina</taxon>
        <taxon>Myxobolidae</taxon>
        <taxon>Henneguya</taxon>
    </lineage>
</organism>
<evidence type="ECO:0000259" key="1">
    <source>
        <dbReference type="Pfam" id="PF22794"/>
    </source>
</evidence>
<dbReference type="EMBL" id="GHBP01007758">
    <property type="protein sequence ID" value="NDJ94311.1"/>
    <property type="molecule type" value="Transcribed_RNA"/>
</dbReference>
<accession>A0A6G3MK25</accession>
<dbReference type="AlphaFoldDB" id="A0A6G3MK25"/>
<protein>
    <submittedName>
        <fullName evidence="2">Zinc finger protein ZPR1 homolog (Trinotate prediction)</fullName>
    </submittedName>
</protein>
<sequence length="104" mass="12220">MLQGNQKFTFLIDDPSGNSCIENTSFPNADPNLWILKYKRTRHEDSLLHLDVDSRKPIVISDEEDINNNKENDDSRVYKLPDVCRTCWKPICINLQKLCKDFYQ</sequence>
<dbReference type="InterPro" id="IPR042451">
    <property type="entry name" value="ZPR1_A/B_dom"/>
</dbReference>
<evidence type="ECO:0000313" key="2">
    <source>
        <dbReference type="EMBL" id="NDJ94311.1"/>
    </source>
</evidence>
<dbReference type="Pfam" id="PF22794">
    <property type="entry name" value="jr-ZPR1"/>
    <property type="match status" value="1"/>
</dbReference>
<dbReference type="InterPro" id="IPR056180">
    <property type="entry name" value="ZPR1_jr_dom"/>
</dbReference>
<dbReference type="GO" id="GO:0005634">
    <property type="term" value="C:nucleus"/>
    <property type="evidence" value="ECO:0007669"/>
    <property type="project" value="TreeGrafter"/>
</dbReference>
<dbReference type="PANTHER" id="PTHR10876">
    <property type="entry name" value="ZINC FINGER PROTEIN ZPR1"/>
    <property type="match status" value="1"/>
</dbReference>